<keyword evidence="1" id="KW-0812">Transmembrane</keyword>
<keyword evidence="1" id="KW-1133">Transmembrane helix</keyword>
<name>A0A6G5A2F5_RHIMP</name>
<organism evidence="2">
    <name type="scientific">Rhipicephalus microplus</name>
    <name type="common">Cattle tick</name>
    <name type="synonym">Boophilus microplus</name>
    <dbReference type="NCBI Taxonomy" id="6941"/>
    <lineage>
        <taxon>Eukaryota</taxon>
        <taxon>Metazoa</taxon>
        <taxon>Ecdysozoa</taxon>
        <taxon>Arthropoda</taxon>
        <taxon>Chelicerata</taxon>
        <taxon>Arachnida</taxon>
        <taxon>Acari</taxon>
        <taxon>Parasitiformes</taxon>
        <taxon>Ixodida</taxon>
        <taxon>Ixodoidea</taxon>
        <taxon>Ixodidae</taxon>
        <taxon>Rhipicephalinae</taxon>
        <taxon>Rhipicephalus</taxon>
        <taxon>Boophilus</taxon>
    </lineage>
</organism>
<evidence type="ECO:0000313" key="2">
    <source>
        <dbReference type="EMBL" id="NIE44403.1"/>
    </source>
</evidence>
<accession>A0A6G5A2F5</accession>
<protein>
    <submittedName>
        <fullName evidence="2">Uncharacterized protein</fullName>
    </submittedName>
</protein>
<sequence>MTFVLVKTTVLRKHLLILYPIITCCSFPFLYSFQSTHNYSFALFVQETNFYTPLFLVGNSGKLFFGILPHTQCKACYNLISLSHYMNDYISNYIVFAGYL</sequence>
<proteinExistence type="predicted"/>
<feature type="transmembrane region" description="Helical" evidence="1">
    <location>
        <begin position="15"/>
        <end position="33"/>
    </location>
</feature>
<evidence type="ECO:0000256" key="1">
    <source>
        <dbReference type="SAM" id="Phobius"/>
    </source>
</evidence>
<keyword evidence="1" id="KW-0472">Membrane</keyword>
<reference evidence="2" key="1">
    <citation type="submission" date="2020-03" db="EMBL/GenBank/DDBJ databases">
        <title>A transcriptome and proteome of the tick Rhipicephalus microplus shaped by the genetic composition of its hosts and developmental stage.</title>
        <authorList>
            <person name="Garcia G.R."/>
            <person name="Ribeiro J.M.C."/>
            <person name="Maruyama S.R."/>
            <person name="Gardinasse L.G."/>
            <person name="Nelson K."/>
            <person name="Ferreira B.R."/>
            <person name="Andrade T.G."/>
            <person name="Santos I.K.F.M."/>
        </authorList>
    </citation>
    <scope>NUCLEOTIDE SEQUENCE</scope>
    <source>
        <strain evidence="2">NSGR</strain>
        <tissue evidence="2">Salivary glands</tissue>
    </source>
</reference>
<dbReference type="AlphaFoldDB" id="A0A6G5A2F5"/>
<dbReference type="EMBL" id="GIKN01002130">
    <property type="protein sequence ID" value="NIE44403.1"/>
    <property type="molecule type" value="Transcribed_RNA"/>
</dbReference>